<dbReference type="EC" id="2.1.1.37" evidence="3"/>
<dbReference type="PANTHER" id="PTHR46098">
    <property type="entry name" value="TRNA (CYTOSINE(38)-C(5))-METHYLTRANSFERASE"/>
    <property type="match status" value="1"/>
</dbReference>
<dbReference type="Pfam" id="PF00145">
    <property type="entry name" value="DNA_methylase"/>
    <property type="match status" value="1"/>
</dbReference>
<evidence type="ECO:0000256" key="2">
    <source>
        <dbReference type="RuleBase" id="RU000416"/>
    </source>
</evidence>
<proteinExistence type="inferred from homology"/>
<dbReference type="PRINTS" id="PR00105">
    <property type="entry name" value="C5METTRFRASE"/>
</dbReference>
<dbReference type="SUPFAM" id="SSF53335">
    <property type="entry name" value="S-adenosyl-L-methionine-dependent methyltransferases"/>
    <property type="match status" value="1"/>
</dbReference>
<dbReference type="EMBL" id="CP080467">
    <property type="protein sequence ID" value="UNO48004.1"/>
    <property type="molecule type" value="Genomic_DNA"/>
</dbReference>
<dbReference type="KEGG" id="aaco:K1I37_15120"/>
<accession>A0A9E6ZRT3</accession>
<dbReference type="InterPro" id="IPR050750">
    <property type="entry name" value="C5-MTase"/>
</dbReference>
<dbReference type="REBASE" id="601744">
    <property type="entry name" value="M.Aac3922ORF15120P"/>
</dbReference>
<comment type="catalytic activity">
    <reaction evidence="3">
        <text>a 2'-deoxycytidine in DNA + S-adenosyl-L-methionine = a 5-methyl-2'-deoxycytidine in DNA + S-adenosyl-L-homocysteine + H(+)</text>
        <dbReference type="Rhea" id="RHEA:13681"/>
        <dbReference type="Rhea" id="RHEA-COMP:11369"/>
        <dbReference type="Rhea" id="RHEA-COMP:11370"/>
        <dbReference type="ChEBI" id="CHEBI:15378"/>
        <dbReference type="ChEBI" id="CHEBI:57856"/>
        <dbReference type="ChEBI" id="CHEBI:59789"/>
        <dbReference type="ChEBI" id="CHEBI:85452"/>
        <dbReference type="ChEBI" id="CHEBI:85454"/>
        <dbReference type="EC" id="2.1.1.37"/>
    </reaction>
</comment>
<evidence type="ECO:0000313" key="5">
    <source>
        <dbReference type="Proteomes" id="UP000829401"/>
    </source>
</evidence>
<dbReference type="PROSITE" id="PS51679">
    <property type="entry name" value="SAM_MT_C5"/>
    <property type="match status" value="1"/>
</dbReference>
<dbReference type="AlphaFoldDB" id="T0C3P3"/>
<dbReference type="PROSITE" id="PS00094">
    <property type="entry name" value="C5_MTASE_1"/>
    <property type="match status" value="1"/>
</dbReference>
<dbReference type="REBASE" id="70862">
    <property type="entry name" value="M.Aac49025ORF5330P"/>
</dbReference>
<dbReference type="Gene3D" id="3.40.50.150">
    <property type="entry name" value="Vaccinia Virus protein VP39"/>
    <property type="match status" value="1"/>
</dbReference>
<dbReference type="InterPro" id="IPR018117">
    <property type="entry name" value="C5_DNA_meth_AS"/>
</dbReference>
<dbReference type="RefSeq" id="WP_021296109.1">
    <property type="nucleotide sequence ID" value="NZ_AURB01000124.1"/>
</dbReference>
<dbReference type="Proteomes" id="UP000829401">
    <property type="component" value="Chromosome"/>
</dbReference>
<dbReference type="OrthoDB" id="9813719at2"/>
<keyword evidence="1" id="KW-0949">S-adenosyl-L-methionine</keyword>
<protein>
    <recommendedName>
        <fullName evidence="3">Cytosine-specific methyltransferase</fullName>
        <ecNumber evidence="3">2.1.1.37</ecNumber>
    </recommendedName>
</protein>
<dbReference type="Gene3D" id="3.90.120.10">
    <property type="entry name" value="DNA Methylase, subunit A, domain 2"/>
    <property type="match status" value="1"/>
</dbReference>
<keyword evidence="1 3" id="KW-0489">Methyltransferase</keyword>
<dbReference type="InterPro" id="IPR029063">
    <property type="entry name" value="SAM-dependent_MTases_sf"/>
</dbReference>
<dbReference type="PROSITE" id="PS00095">
    <property type="entry name" value="C5_MTASE_2"/>
    <property type="match status" value="1"/>
</dbReference>
<dbReference type="GO" id="GO:0003886">
    <property type="term" value="F:DNA (cytosine-5-)-methyltransferase activity"/>
    <property type="evidence" value="ECO:0007669"/>
    <property type="project" value="UniProtKB-EC"/>
</dbReference>
<dbReference type="InterPro" id="IPR001525">
    <property type="entry name" value="C5_MeTfrase"/>
</dbReference>
<keyword evidence="5" id="KW-1185">Reference proteome</keyword>
<dbReference type="PANTHER" id="PTHR46098:SF1">
    <property type="entry name" value="TRNA (CYTOSINE(38)-C(5))-METHYLTRANSFERASE"/>
    <property type="match status" value="1"/>
</dbReference>
<evidence type="ECO:0000313" key="4">
    <source>
        <dbReference type="EMBL" id="UNO48004.1"/>
    </source>
</evidence>
<name>T0C3P3_ALIAG</name>
<gene>
    <name evidence="4" type="primary">dcm</name>
    <name evidence="4" type="ORF">K1I37_15120</name>
</gene>
<dbReference type="InterPro" id="IPR031303">
    <property type="entry name" value="C5_meth_CS"/>
</dbReference>
<accession>T0C3P3</accession>
<organism evidence="4 5">
    <name type="scientific">Alicyclobacillus acidoterrestris (strain ATCC 49025 / DSM 3922 / CIP 106132 / NCIMB 13137 / GD3B)</name>
    <dbReference type="NCBI Taxonomy" id="1356854"/>
    <lineage>
        <taxon>Bacteria</taxon>
        <taxon>Bacillati</taxon>
        <taxon>Bacillota</taxon>
        <taxon>Bacilli</taxon>
        <taxon>Bacillales</taxon>
        <taxon>Alicyclobacillaceae</taxon>
        <taxon>Alicyclobacillus</taxon>
    </lineage>
</organism>
<evidence type="ECO:0000256" key="1">
    <source>
        <dbReference type="PROSITE-ProRule" id="PRU01016"/>
    </source>
</evidence>
<comment type="similarity">
    <text evidence="1 2">Belongs to the class I-like SAM-binding methyltransferase superfamily. C5-methyltransferase family.</text>
</comment>
<dbReference type="CDD" id="cd00315">
    <property type="entry name" value="Cyt_C5_DNA_methylase"/>
    <property type="match status" value="1"/>
</dbReference>
<dbReference type="GO" id="GO:0032259">
    <property type="term" value="P:methylation"/>
    <property type="evidence" value="ECO:0007669"/>
    <property type="project" value="UniProtKB-KW"/>
</dbReference>
<feature type="active site" evidence="1">
    <location>
        <position position="73"/>
    </location>
</feature>
<dbReference type="STRING" id="1356854.N007_05330"/>
<evidence type="ECO:0000256" key="3">
    <source>
        <dbReference type="RuleBase" id="RU000417"/>
    </source>
</evidence>
<reference evidence="5" key="1">
    <citation type="journal article" date="2022" name="G3 (Bethesda)">
        <title>Unveiling the complete genome sequence of Alicyclobacillus acidoterrestris DSM 3922T, a taint-producing strain.</title>
        <authorList>
            <person name="Leonardo I.C."/>
            <person name="Barreto Crespo M.T."/>
            <person name="Gaspar F.B."/>
        </authorList>
    </citation>
    <scope>NUCLEOTIDE SEQUENCE [LARGE SCALE GENOMIC DNA]</scope>
    <source>
        <strain evidence="5">DSM 3922</strain>
    </source>
</reference>
<dbReference type="eggNOG" id="COG0270">
    <property type="taxonomic scope" value="Bacteria"/>
</dbReference>
<keyword evidence="1 3" id="KW-0808">Transferase</keyword>
<sequence length="499" mass="56484">MPKFKYVSLFSGIGGFETALNRLGGECVLASEIDKYANRAYKLLYGHETAGDVTQIDASLVPDHDILVGGFPCQSFSVAGKRLGFDDARGTLFFEAARIASVKQPSFVFMENVKGLISHDKGKTLETMLFVLNDIGYAVDFAVLNSKYFGVPQNRERIFIIGKRTDEHVPWDIPPGNDVVTKAKRKLADMGLRTFNFPYPTNNIVTTRLLDILEDNVDEKYYISDEKAAKLLEQLNDTYYQQSDMQMVGMLDVKGADCTRRVYSSLGISLTLTTMGGGNREPKIVVQDHGELRERMDGLSTCVDANYHKGIDNHGARTAVVEYSRQTGIGKELDVAHTLNASDWRGLNRNQMQNAVIEVRALTERRTDEAKQIRREYREKYGRDFSPRRGKELVERDDEVANTLTSTQTVEQWLVIKPTYRIRKLTPLECFRLQGFPDDYYYKLKSDGISDTQLYKLAGNAVTVPVIEAIGRELVHMLEETNTYQSLANENTTYIQPYM</sequence>
<dbReference type="NCBIfam" id="TIGR00675">
    <property type="entry name" value="dcm"/>
    <property type="match status" value="1"/>
</dbReference>